<gene>
    <name evidence="2" type="ORF">R3W88_016554</name>
</gene>
<evidence type="ECO:0000313" key="2">
    <source>
        <dbReference type="EMBL" id="KAK4718216.1"/>
    </source>
</evidence>
<evidence type="ECO:0000256" key="1">
    <source>
        <dbReference type="SAM" id="MobiDB-lite"/>
    </source>
</evidence>
<evidence type="ECO:0008006" key="4">
    <source>
        <dbReference type="Google" id="ProtNLM"/>
    </source>
</evidence>
<protein>
    <recommendedName>
        <fullName evidence="4">Polyprotein protein</fullName>
    </recommendedName>
</protein>
<evidence type="ECO:0000313" key="3">
    <source>
        <dbReference type="Proteomes" id="UP001311915"/>
    </source>
</evidence>
<accession>A0AAV9KY03</accession>
<organism evidence="2 3">
    <name type="scientific">Solanum pinnatisectum</name>
    <name type="common">tansyleaf nightshade</name>
    <dbReference type="NCBI Taxonomy" id="50273"/>
    <lineage>
        <taxon>Eukaryota</taxon>
        <taxon>Viridiplantae</taxon>
        <taxon>Streptophyta</taxon>
        <taxon>Embryophyta</taxon>
        <taxon>Tracheophyta</taxon>
        <taxon>Spermatophyta</taxon>
        <taxon>Magnoliopsida</taxon>
        <taxon>eudicotyledons</taxon>
        <taxon>Gunneridae</taxon>
        <taxon>Pentapetalae</taxon>
        <taxon>asterids</taxon>
        <taxon>lamiids</taxon>
        <taxon>Solanales</taxon>
        <taxon>Solanaceae</taxon>
        <taxon>Solanoideae</taxon>
        <taxon>Solaneae</taxon>
        <taxon>Solanum</taxon>
    </lineage>
</organism>
<dbReference type="AlphaFoldDB" id="A0AAV9KY03"/>
<reference evidence="2 3" key="1">
    <citation type="submission" date="2023-10" db="EMBL/GenBank/DDBJ databases">
        <title>Genome-Wide Identification Analysis in wild type Solanum Pinnatisectum Reveals Some Genes Defensing Phytophthora Infestans.</title>
        <authorList>
            <person name="Sun C."/>
        </authorList>
    </citation>
    <scope>NUCLEOTIDE SEQUENCE [LARGE SCALE GENOMIC DNA]</scope>
    <source>
        <strain evidence="2">LQN</strain>
        <tissue evidence="2">Leaf</tissue>
    </source>
</reference>
<comment type="caution">
    <text evidence="2">The sequence shown here is derived from an EMBL/GenBank/DDBJ whole genome shotgun (WGS) entry which is preliminary data.</text>
</comment>
<keyword evidence="3" id="KW-1185">Reference proteome</keyword>
<dbReference type="Proteomes" id="UP001311915">
    <property type="component" value="Unassembled WGS sequence"/>
</dbReference>
<dbReference type="EMBL" id="JAWPEI010000008">
    <property type="protein sequence ID" value="KAK4718216.1"/>
    <property type="molecule type" value="Genomic_DNA"/>
</dbReference>
<sequence>MGHLAHSADVRATWLEKSVPLMIEATILAALTPLRAFVDDLATRVTACESRQGETSEVTTLKVEVADLRKDVDYLKSTDFTSLLETSDERDAPEIPPATIGDVRRDEAIVDESDAETDEEQIEIQEESIYEDLPDLEETSMQSLIHTSLIETSMAALSGSSTVVPSEVTPRPSARDQIDAPNNDAQTDGTTV</sequence>
<feature type="region of interest" description="Disordered" evidence="1">
    <location>
        <begin position="158"/>
        <end position="192"/>
    </location>
</feature>
<proteinExistence type="predicted"/>
<name>A0AAV9KY03_9SOLN</name>
<feature type="compositionally biased region" description="Polar residues" evidence="1">
    <location>
        <begin position="183"/>
        <end position="192"/>
    </location>
</feature>